<accession>A0A066X4Z0</accession>
<organism evidence="4 5">
    <name type="scientific">Colletotrichum sublineola</name>
    <name type="common">Sorghum anthracnose fungus</name>
    <dbReference type="NCBI Taxonomy" id="1173701"/>
    <lineage>
        <taxon>Eukaryota</taxon>
        <taxon>Fungi</taxon>
        <taxon>Dikarya</taxon>
        <taxon>Ascomycota</taxon>
        <taxon>Pezizomycotina</taxon>
        <taxon>Sordariomycetes</taxon>
        <taxon>Hypocreomycetidae</taxon>
        <taxon>Glomerellales</taxon>
        <taxon>Glomerellaceae</taxon>
        <taxon>Colletotrichum</taxon>
        <taxon>Colletotrichum graminicola species complex</taxon>
    </lineage>
</organism>
<protein>
    <submittedName>
        <fullName evidence="4">Uncharacterized protein</fullName>
    </submittedName>
</protein>
<dbReference type="PANTHER" id="PTHR39610">
    <property type="entry name" value="BZIP DOMAIN-CONTAINING PROTEIN-RELATED"/>
    <property type="match status" value="1"/>
</dbReference>
<reference evidence="5" key="1">
    <citation type="journal article" date="2014" name="Genome Announc.">
        <title>Draft genome sequence of Colletotrichum sublineola, a destructive pathogen of cultivated sorghum.</title>
        <authorList>
            <person name="Baroncelli R."/>
            <person name="Sanz-Martin J.M."/>
            <person name="Rech G.E."/>
            <person name="Sukno S.A."/>
            <person name="Thon M.R."/>
        </authorList>
    </citation>
    <scope>NUCLEOTIDE SEQUENCE [LARGE SCALE GENOMIC DNA]</scope>
    <source>
        <strain evidence="5">TX430BB</strain>
    </source>
</reference>
<feature type="compositionally biased region" description="Low complexity" evidence="2">
    <location>
        <begin position="59"/>
        <end position="81"/>
    </location>
</feature>
<feature type="coiled-coil region" evidence="1">
    <location>
        <begin position="272"/>
        <end position="306"/>
    </location>
</feature>
<dbReference type="AlphaFoldDB" id="A0A066X4Z0"/>
<feature type="compositionally biased region" description="Low complexity" evidence="2">
    <location>
        <begin position="203"/>
        <end position="218"/>
    </location>
</feature>
<dbReference type="HOGENOM" id="CLU_475659_0_0_1"/>
<keyword evidence="3" id="KW-1133">Transmembrane helix</keyword>
<evidence type="ECO:0000313" key="5">
    <source>
        <dbReference type="Proteomes" id="UP000027238"/>
    </source>
</evidence>
<gene>
    <name evidence="4" type="ORF">CSUB01_07043</name>
</gene>
<dbReference type="Proteomes" id="UP000027238">
    <property type="component" value="Unassembled WGS sequence"/>
</dbReference>
<keyword evidence="1" id="KW-0175">Coiled coil</keyword>
<proteinExistence type="predicted"/>
<feature type="region of interest" description="Disordered" evidence="2">
    <location>
        <begin position="121"/>
        <end position="263"/>
    </location>
</feature>
<name>A0A066X4Z0_COLSU</name>
<dbReference type="OrthoDB" id="5401654at2759"/>
<feature type="compositionally biased region" description="Low complexity" evidence="2">
    <location>
        <begin position="122"/>
        <end position="138"/>
    </location>
</feature>
<feature type="compositionally biased region" description="Polar residues" evidence="2">
    <location>
        <begin position="150"/>
        <end position="160"/>
    </location>
</feature>
<dbReference type="EMBL" id="JMSE01001444">
    <property type="protein sequence ID" value="KDN61090.1"/>
    <property type="molecule type" value="Genomic_DNA"/>
</dbReference>
<keyword evidence="5" id="KW-1185">Reference proteome</keyword>
<comment type="caution">
    <text evidence="4">The sequence shown here is derived from an EMBL/GenBank/DDBJ whole genome shotgun (WGS) entry which is preliminary data.</text>
</comment>
<dbReference type="PANTHER" id="PTHR39610:SF1">
    <property type="match status" value="1"/>
</dbReference>
<feature type="compositionally biased region" description="Polar residues" evidence="2">
    <location>
        <begin position="1"/>
        <end position="16"/>
    </location>
</feature>
<sequence length="573" mass="58642">MPDINSVTASPHPQSTSRRSSSHQMPPPPPPGQSSDSSSLNILPSNQNTVNHSNPSIGSPPMASSTLASAPAAPEPSVSGPGPIRHPRPITASDLHMQLEKEQEAVVNRLTRELQLLRTAQNASVVSNASSTSASNTTEGPDTHLMSGAAFSTPSVPSNSSRRHHRTASNASSRSQTAVAGSSAASTASMPVPRPTNPARQDSIASRHSLSSSPAPSSQHHLDPSGGGLTYFQQQRLPHQPTGGTSVSHTPGGSELQLSPGLMPTTSRYEETALHRQELENAKKENEALKQRIRDLEKLVREKTAGRERSGSTGSAAAGIATTVGVTTGGAGIAGPRRPGGDRERSLTTMSVASSVAVGVPDEELQVGEIALEANPDEKSHQYPEPVDPPTTFLDHHSLGFAVLLHLPSQALAFFAAPKALAPEDALGHHAPRAAVVAVAVRAAPHDLEPQVLLAAARPGARVAVPVGAALPDAAPAGVGQAETALVGGAAGEAIAVGIHEAGCAGGDGRRVTLADRTRAWEVNRPATGRGVGGFAVDVGAVGVRRAGFEELPGLAAVLGAAVGALVVVALER</sequence>
<evidence type="ECO:0000256" key="3">
    <source>
        <dbReference type="SAM" id="Phobius"/>
    </source>
</evidence>
<evidence type="ECO:0000256" key="1">
    <source>
        <dbReference type="SAM" id="Coils"/>
    </source>
</evidence>
<feature type="region of interest" description="Disordered" evidence="2">
    <location>
        <begin position="1"/>
        <end position="92"/>
    </location>
</feature>
<feature type="transmembrane region" description="Helical" evidence="3">
    <location>
        <begin position="552"/>
        <end position="571"/>
    </location>
</feature>
<evidence type="ECO:0000313" key="4">
    <source>
        <dbReference type="EMBL" id="KDN61090.1"/>
    </source>
</evidence>
<keyword evidence="3" id="KW-0472">Membrane</keyword>
<feature type="compositionally biased region" description="Polar residues" evidence="2">
    <location>
        <begin position="40"/>
        <end position="57"/>
    </location>
</feature>
<dbReference type="eggNOG" id="ENOG502SQZA">
    <property type="taxonomic scope" value="Eukaryota"/>
</dbReference>
<keyword evidence="3" id="KW-0812">Transmembrane</keyword>
<dbReference type="OMA" id="HEAGCAG"/>
<feature type="compositionally biased region" description="Polar residues" evidence="2">
    <location>
        <begin position="231"/>
        <end position="251"/>
    </location>
</feature>
<feature type="compositionally biased region" description="Low complexity" evidence="2">
    <location>
        <begin position="175"/>
        <end position="189"/>
    </location>
</feature>
<evidence type="ECO:0000256" key="2">
    <source>
        <dbReference type="SAM" id="MobiDB-lite"/>
    </source>
</evidence>